<sequence>MKRTVAIYLLILFSPFSSASSDSYAHHSKELIAVADLGRLRAVGLGVSSDNRIFVSFPNRIASNDYAVAEVVGGKLLAYPDTAWNTNVGDERKRFVNAQALHVDARDNLWVLDSKPVSGPVVEQESKNSAEGYFKLVKINLSTNRVEKEYYFDSLDKRFSSLNDVNVDIERGVAYLSDPGLKAIVVLDLITGTSRTLLRDSFATKADPNVVLSYEGQPMQSPDGTLFKSDVNGIALTKDNRYLYFKPINKVNLYRIETRSLVDTRLDDIELASKVEDQGATTVSHGLIADAQDNIYMTSSLDYSVKYKTPGDGLLHTLVQDARLIWPDSLGVGNDGYLYITAAQYQRDSYWNNGSEGTVYPYQLYKVRLPQ</sequence>
<keyword evidence="2" id="KW-0964">Secreted</keyword>
<keyword evidence="3" id="KW-0732">Signal</keyword>
<organism evidence="4 5">
    <name type="scientific">Pseudomonas baetica</name>
    <dbReference type="NCBI Taxonomy" id="674054"/>
    <lineage>
        <taxon>Bacteria</taxon>
        <taxon>Pseudomonadati</taxon>
        <taxon>Pseudomonadota</taxon>
        <taxon>Gammaproteobacteria</taxon>
        <taxon>Pseudomonadales</taxon>
        <taxon>Pseudomonadaceae</taxon>
        <taxon>Pseudomonas</taxon>
    </lineage>
</organism>
<gene>
    <name evidence="4" type="ORF">ATI02_5911</name>
</gene>
<evidence type="ECO:0000256" key="2">
    <source>
        <dbReference type="ARBA" id="ARBA00022525"/>
    </source>
</evidence>
<feature type="signal peptide" evidence="3">
    <location>
        <begin position="1"/>
        <end position="19"/>
    </location>
</feature>
<dbReference type="SUPFAM" id="SSF63829">
    <property type="entry name" value="Calcium-dependent phosphotriesterase"/>
    <property type="match status" value="1"/>
</dbReference>
<name>A0ABX4Q7N0_9PSED</name>
<keyword evidence="5" id="KW-1185">Reference proteome</keyword>
<dbReference type="EMBL" id="PHHE01000001">
    <property type="protein sequence ID" value="PKA72815.1"/>
    <property type="molecule type" value="Genomic_DNA"/>
</dbReference>
<evidence type="ECO:0000256" key="1">
    <source>
        <dbReference type="ARBA" id="ARBA00004613"/>
    </source>
</evidence>
<comment type="caution">
    <text evidence="4">The sequence shown here is derived from an EMBL/GenBank/DDBJ whole genome shotgun (WGS) entry which is preliminary data.</text>
</comment>
<dbReference type="Proteomes" id="UP000232455">
    <property type="component" value="Unassembled WGS sequence"/>
</dbReference>
<dbReference type="PANTHER" id="PTHR10009:SF18">
    <property type="entry name" value="PROTEIN YELLOW-LIKE PROTEIN"/>
    <property type="match status" value="1"/>
</dbReference>
<proteinExistence type="predicted"/>
<evidence type="ECO:0000313" key="4">
    <source>
        <dbReference type="EMBL" id="PKA72815.1"/>
    </source>
</evidence>
<feature type="chain" id="PRO_5045303975" evidence="3">
    <location>
        <begin position="20"/>
        <end position="371"/>
    </location>
</feature>
<evidence type="ECO:0000256" key="3">
    <source>
        <dbReference type="SAM" id="SignalP"/>
    </source>
</evidence>
<dbReference type="PANTHER" id="PTHR10009">
    <property type="entry name" value="PROTEIN YELLOW-RELATED"/>
    <property type="match status" value="1"/>
</dbReference>
<comment type="subcellular location">
    <subcellularLocation>
        <location evidence="1">Secreted</location>
    </subcellularLocation>
</comment>
<accession>A0ABX4Q7N0</accession>
<dbReference type="InterPro" id="IPR011042">
    <property type="entry name" value="6-blade_b-propeller_TolB-like"/>
</dbReference>
<dbReference type="Gene3D" id="2.120.10.30">
    <property type="entry name" value="TolB, C-terminal domain"/>
    <property type="match status" value="1"/>
</dbReference>
<dbReference type="Pfam" id="PF03022">
    <property type="entry name" value="MRJP"/>
    <property type="match status" value="1"/>
</dbReference>
<protein>
    <submittedName>
        <fullName evidence="4">Major royal jelly protein</fullName>
    </submittedName>
</protein>
<evidence type="ECO:0000313" key="5">
    <source>
        <dbReference type="Proteomes" id="UP000232455"/>
    </source>
</evidence>
<dbReference type="RefSeq" id="WP_100848529.1">
    <property type="nucleotide sequence ID" value="NZ_PHHE01000001.1"/>
</dbReference>
<dbReference type="InterPro" id="IPR017996">
    <property type="entry name" value="MRJP/yellow-related"/>
</dbReference>
<reference evidence="4 5" key="1">
    <citation type="submission" date="2017-11" db="EMBL/GenBank/DDBJ databases">
        <title>Genome sequencing of a diverse group of Pseudomonas species.</title>
        <authorList>
            <person name="Loper J."/>
        </authorList>
    </citation>
    <scope>NUCLEOTIDE SEQUENCE [LARGE SCALE GENOMIC DNA]</scope>
    <source>
        <strain evidence="4 5">LMG 25716</strain>
    </source>
</reference>